<accession>A0A7D6ZDA5</accession>
<gene>
    <name evidence="2" type="ORF">H0264_00785</name>
</gene>
<dbReference type="Pfam" id="PF13472">
    <property type="entry name" value="Lipase_GDSL_2"/>
    <property type="match status" value="1"/>
</dbReference>
<evidence type="ECO:0000313" key="3">
    <source>
        <dbReference type="Proteomes" id="UP000515512"/>
    </source>
</evidence>
<dbReference type="RefSeq" id="WP_181582176.1">
    <property type="nucleotide sequence ID" value="NZ_CP059399.1"/>
</dbReference>
<dbReference type="InterPro" id="IPR013830">
    <property type="entry name" value="SGNH_hydro"/>
</dbReference>
<dbReference type="Gene3D" id="3.40.50.1110">
    <property type="entry name" value="SGNH hydrolase"/>
    <property type="match status" value="1"/>
</dbReference>
<dbReference type="InterPro" id="IPR036514">
    <property type="entry name" value="SGNH_hydro_sf"/>
</dbReference>
<dbReference type="InterPro" id="IPR051532">
    <property type="entry name" value="Ester_Hydrolysis_Enzymes"/>
</dbReference>
<proteinExistence type="predicted"/>
<evidence type="ECO:0000313" key="2">
    <source>
        <dbReference type="EMBL" id="QLY30978.1"/>
    </source>
</evidence>
<dbReference type="SUPFAM" id="SSF52266">
    <property type="entry name" value="SGNH hydrolase"/>
    <property type="match status" value="1"/>
</dbReference>
<sequence length="208" mass="23143">MVLDLRVCFLGESFVAGVGDEKCLGWAGRLAQRSIAAGQPLNYYNLGIRRETSTELRDRWEAECTLRLPAGVDARVVISTGVNDTMVENDRPRVESDQSVANLAAILDGTRDKGWTTLVVSPPPNIHDDHNKRIAELDRRFADCCESAGVPYVRAHQALRENTTWMRDIRAGDGYHPSAVGYDEFADSLVPHWLLWLVDPGSDLPVVR</sequence>
<feature type="domain" description="SGNH hydrolase-type esterase" evidence="1">
    <location>
        <begin position="9"/>
        <end position="183"/>
    </location>
</feature>
<organism evidence="2 3">
    <name type="scientific">Nocardia huaxiensis</name>
    <dbReference type="NCBI Taxonomy" id="2755382"/>
    <lineage>
        <taxon>Bacteria</taxon>
        <taxon>Bacillati</taxon>
        <taxon>Actinomycetota</taxon>
        <taxon>Actinomycetes</taxon>
        <taxon>Mycobacteriales</taxon>
        <taxon>Nocardiaceae</taxon>
        <taxon>Nocardia</taxon>
    </lineage>
</organism>
<keyword evidence="3" id="KW-1185">Reference proteome</keyword>
<protein>
    <submittedName>
        <fullName evidence="2">G-D-S-L family lipolytic protein</fullName>
    </submittedName>
</protein>
<name>A0A7D6ZDA5_9NOCA</name>
<reference evidence="2 3" key="1">
    <citation type="submission" date="2020-07" db="EMBL/GenBank/DDBJ databases">
        <authorList>
            <person name="Zhuang K."/>
            <person name="Ran Y."/>
        </authorList>
    </citation>
    <scope>NUCLEOTIDE SEQUENCE [LARGE SCALE GENOMIC DNA]</scope>
    <source>
        <strain evidence="2 3">WCH-YHL-001</strain>
    </source>
</reference>
<evidence type="ECO:0000259" key="1">
    <source>
        <dbReference type="Pfam" id="PF13472"/>
    </source>
</evidence>
<dbReference type="EMBL" id="CP059399">
    <property type="protein sequence ID" value="QLY30978.1"/>
    <property type="molecule type" value="Genomic_DNA"/>
</dbReference>
<dbReference type="PANTHER" id="PTHR30383">
    <property type="entry name" value="THIOESTERASE 1/PROTEASE 1/LYSOPHOSPHOLIPASE L1"/>
    <property type="match status" value="1"/>
</dbReference>
<dbReference type="PANTHER" id="PTHR30383:SF29">
    <property type="entry name" value="SGNH HYDROLASE-TYPE ESTERASE DOMAIN-CONTAINING PROTEIN"/>
    <property type="match status" value="1"/>
</dbReference>
<dbReference type="AlphaFoldDB" id="A0A7D6ZDA5"/>
<dbReference type="KEGG" id="nhu:H0264_00785"/>
<dbReference type="Proteomes" id="UP000515512">
    <property type="component" value="Chromosome"/>
</dbReference>